<evidence type="ECO:0000313" key="3">
    <source>
        <dbReference type="EMBL" id="MET3695230.1"/>
    </source>
</evidence>
<dbReference type="RefSeq" id="WP_238280141.1">
    <property type="nucleotide sequence ID" value="NZ_BPQL01000078.1"/>
</dbReference>
<evidence type="ECO:0000256" key="2">
    <source>
        <dbReference type="SAM" id="Phobius"/>
    </source>
</evidence>
<protein>
    <submittedName>
        <fullName evidence="3">Preprotein translocase subunit SecD</fullName>
    </submittedName>
</protein>
<reference evidence="3 4" key="1">
    <citation type="submission" date="2024-06" db="EMBL/GenBank/DDBJ databases">
        <title>Genomic Encyclopedia of Type Strains, Phase IV (KMG-IV): sequencing the most valuable type-strain genomes for metagenomic binning, comparative biology and taxonomic classification.</title>
        <authorList>
            <person name="Goeker M."/>
        </authorList>
    </citation>
    <scope>NUCLEOTIDE SEQUENCE [LARGE SCALE GENOMIC DNA]</scope>
    <source>
        <strain evidence="3 4">DSM 21331</strain>
    </source>
</reference>
<feature type="compositionally biased region" description="Basic and acidic residues" evidence="1">
    <location>
        <begin position="59"/>
        <end position="68"/>
    </location>
</feature>
<keyword evidence="2" id="KW-0812">Transmembrane</keyword>
<proteinExistence type="predicted"/>
<dbReference type="EMBL" id="JBEPMM010000024">
    <property type="protein sequence ID" value="MET3695230.1"/>
    <property type="molecule type" value="Genomic_DNA"/>
</dbReference>
<accession>A0ABV2LBK6</accession>
<evidence type="ECO:0000256" key="1">
    <source>
        <dbReference type="SAM" id="MobiDB-lite"/>
    </source>
</evidence>
<name>A0ABV2LBK6_9HYPH</name>
<dbReference type="Proteomes" id="UP001549145">
    <property type="component" value="Unassembled WGS sequence"/>
</dbReference>
<keyword evidence="2" id="KW-0472">Membrane</keyword>
<gene>
    <name evidence="3" type="ORF">ABID43_004796</name>
</gene>
<evidence type="ECO:0000313" key="4">
    <source>
        <dbReference type="Proteomes" id="UP001549145"/>
    </source>
</evidence>
<feature type="region of interest" description="Disordered" evidence="1">
    <location>
        <begin position="49"/>
        <end position="68"/>
    </location>
</feature>
<keyword evidence="4" id="KW-1185">Reference proteome</keyword>
<organism evidence="3 4">
    <name type="scientific">Methylobacterium goesingense</name>
    <dbReference type="NCBI Taxonomy" id="243690"/>
    <lineage>
        <taxon>Bacteria</taxon>
        <taxon>Pseudomonadati</taxon>
        <taxon>Pseudomonadota</taxon>
        <taxon>Alphaproteobacteria</taxon>
        <taxon>Hyphomicrobiales</taxon>
        <taxon>Methylobacteriaceae</taxon>
        <taxon>Methylobacterium</taxon>
    </lineage>
</organism>
<feature type="transmembrane region" description="Helical" evidence="2">
    <location>
        <begin position="27"/>
        <end position="43"/>
    </location>
</feature>
<keyword evidence="2" id="KW-1133">Transmembrane helix</keyword>
<comment type="caution">
    <text evidence="3">The sequence shown here is derived from an EMBL/GenBank/DDBJ whole genome shotgun (WGS) entry which is preliminary data.</text>
</comment>
<sequence length="68" mass="7532">MLFLVLLLVLLATFVLMVVRRRHLGRLASFATLVATIMLMLWMQDSGLLPGTSGPLSDARPKTRLDPP</sequence>